<dbReference type="HOGENOM" id="CLU_1891680_0_0_11"/>
<evidence type="ECO:0000313" key="4">
    <source>
        <dbReference type="EMBL" id="AGZ40330.1"/>
    </source>
</evidence>
<protein>
    <submittedName>
        <fullName evidence="4">HtpX-like protease</fullName>
    </submittedName>
</protein>
<feature type="compositionally biased region" description="Low complexity" evidence="1">
    <location>
        <begin position="45"/>
        <end position="59"/>
    </location>
</feature>
<keyword evidence="2" id="KW-0732">Signal</keyword>
<dbReference type="GO" id="GO:0008233">
    <property type="term" value="F:peptidase activity"/>
    <property type="evidence" value="ECO:0007669"/>
    <property type="project" value="UniProtKB-KW"/>
</dbReference>
<feature type="region of interest" description="Disordered" evidence="1">
    <location>
        <begin position="28"/>
        <end position="70"/>
    </location>
</feature>
<dbReference type="EMBL" id="CP006272">
    <property type="protein sequence ID" value="AGZ40330.1"/>
    <property type="molecule type" value="Genomic_DNA"/>
</dbReference>
<dbReference type="KEGG" id="afs:AFR_10205"/>
<keyword evidence="5" id="KW-1185">Reference proteome</keyword>
<dbReference type="GO" id="GO:0006508">
    <property type="term" value="P:proteolysis"/>
    <property type="evidence" value="ECO:0007669"/>
    <property type="project" value="UniProtKB-KW"/>
</dbReference>
<reference evidence="4 5" key="1">
    <citation type="journal article" date="2014" name="J. Biotechnol.">
        <title>Complete genome sequence of the actinobacterium Actinoplanes friuliensis HAG 010964, producer of the lipopeptide antibiotic friulimycin.</title>
        <authorList>
            <person name="Ruckert C."/>
            <person name="Szczepanowski R."/>
            <person name="Albersmeier A."/>
            <person name="Goesmann A."/>
            <person name="Fischer N."/>
            <person name="Steinkamper A."/>
            <person name="Puhler A."/>
            <person name="Biener R."/>
            <person name="Schwartz D."/>
            <person name="Kalinowski J."/>
        </authorList>
    </citation>
    <scope>NUCLEOTIDE SEQUENCE [LARGE SCALE GENOMIC DNA]</scope>
    <source>
        <strain evidence="4 5">DSM 7358</strain>
    </source>
</reference>
<name>U5VX77_9ACTN</name>
<dbReference type="OrthoDB" id="3637997at2"/>
<feature type="signal peptide" evidence="2">
    <location>
        <begin position="1"/>
        <end position="26"/>
    </location>
</feature>
<dbReference type="AlphaFoldDB" id="U5VX77"/>
<dbReference type="Proteomes" id="UP000017746">
    <property type="component" value="Chromosome"/>
</dbReference>
<proteinExistence type="predicted"/>
<accession>U5VX77</accession>
<organism evidence="4 5">
    <name type="scientific">Actinoplanes friuliensis DSM 7358</name>
    <dbReference type="NCBI Taxonomy" id="1246995"/>
    <lineage>
        <taxon>Bacteria</taxon>
        <taxon>Bacillati</taxon>
        <taxon>Actinomycetota</taxon>
        <taxon>Actinomycetes</taxon>
        <taxon>Micromonosporales</taxon>
        <taxon>Micromonosporaceae</taxon>
        <taxon>Actinoplanes</taxon>
    </lineage>
</organism>
<dbReference type="Pfam" id="PF03413">
    <property type="entry name" value="PepSY"/>
    <property type="match status" value="1"/>
</dbReference>
<evidence type="ECO:0000256" key="2">
    <source>
        <dbReference type="SAM" id="SignalP"/>
    </source>
</evidence>
<evidence type="ECO:0000259" key="3">
    <source>
        <dbReference type="Pfam" id="PF03413"/>
    </source>
</evidence>
<sequence>MIRLRTVTALAAGTVAALAIGGTALAAGTDDPPGVEMLPDGDVVAAPSPSSFPSSTAPTREPSPSSSAAISLGDAKAIAIKAAGGGRVTDVERETEHGRAVWDIEVQKGAIEHDIDVDRTTGDVLRHRSERDDD</sequence>
<keyword evidence="4" id="KW-0645">Protease</keyword>
<keyword evidence="4" id="KW-0378">Hydrolase</keyword>
<feature type="domain" description="PepSY" evidence="3">
    <location>
        <begin position="69"/>
        <end position="127"/>
    </location>
</feature>
<dbReference type="PATRIC" id="fig|1246995.3.peg.2080"/>
<dbReference type="STRING" id="1246995.AFR_10205"/>
<dbReference type="RefSeq" id="WP_023360102.1">
    <property type="nucleotide sequence ID" value="NC_022657.1"/>
</dbReference>
<feature type="chain" id="PRO_5004666170" evidence="2">
    <location>
        <begin position="27"/>
        <end position="134"/>
    </location>
</feature>
<dbReference type="Gene3D" id="3.10.450.40">
    <property type="match status" value="1"/>
</dbReference>
<gene>
    <name evidence="4" type="ORF">AFR_10205</name>
</gene>
<dbReference type="InterPro" id="IPR025711">
    <property type="entry name" value="PepSY"/>
</dbReference>
<dbReference type="eggNOG" id="COG3212">
    <property type="taxonomic scope" value="Bacteria"/>
</dbReference>
<evidence type="ECO:0000313" key="5">
    <source>
        <dbReference type="Proteomes" id="UP000017746"/>
    </source>
</evidence>
<evidence type="ECO:0000256" key="1">
    <source>
        <dbReference type="SAM" id="MobiDB-lite"/>
    </source>
</evidence>